<evidence type="ECO:0000313" key="2">
    <source>
        <dbReference type="EMBL" id="KAA1257941.1"/>
    </source>
</evidence>
<feature type="chain" id="PRO_5022846148" evidence="1">
    <location>
        <begin position="32"/>
        <end position="151"/>
    </location>
</feature>
<feature type="signal peptide" evidence="1">
    <location>
        <begin position="1"/>
        <end position="31"/>
    </location>
</feature>
<reference evidence="2 3" key="1">
    <citation type="submission" date="2019-08" db="EMBL/GenBank/DDBJ databases">
        <title>Deep-cultivation of Planctomycetes and their phenomic and genomic characterization uncovers novel biology.</title>
        <authorList>
            <person name="Wiegand S."/>
            <person name="Jogler M."/>
            <person name="Boedeker C."/>
            <person name="Pinto D."/>
            <person name="Vollmers J."/>
            <person name="Rivas-Marin E."/>
            <person name="Kohn T."/>
            <person name="Peeters S.H."/>
            <person name="Heuer A."/>
            <person name="Rast P."/>
            <person name="Oberbeckmann S."/>
            <person name="Bunk B."/>
            <person name="Jeske O."/>
            <person name="Meyerdierks A."/>
            <person name="Storesund J.E."/>
            <person name="Kallscheuer N."/>
            <person name="Luecker S."/>
            <person name="Lage O.M."/>
            <person name="Pohl T."/>
            <person name="Merkel B.J."/>
            <person name="Hornburger P."/>
            <person name="Mueller R.-W."/>
            <person name="Bruemmer F."/>
            <person name="Labrenz M."/>
            <person name="Spormann A.M."/>
            <person name="Op Den Camp H."/>
            <person name="Overmann J."/>
            <person name="Amann R."/>
            <person name="Jetten M.S.M."/>
            <person name="Mascher T."/>
            <person name="Medema M.H."/>
            <person name="Devos D.P."/>
            <person name="Kaster A.-K."/>
            <person name="Ovreas L."/>
            <person name="Rohde M."/>
            <person name="Galperin M.Y."/>
            <person name="Jogler C."/>
        </authorList>
    </citation>
    <scope>NUCLEOTIDE SEQUENCE [LARGE SCALE GENOMIC DNA]</scope>
    <source>
        <strain evidence="2 3">LF1</strain>
    </source>
</reference>
<accession>A0A5B1CCI2</accession>
<protein>
    <submittedName>
        <fullName evidence="2">Uncharacterized protein</fullName>
    </submittedName>
</protein>
<keyword evidence="1" id="KW-0732">Signal</keyword>
<evidence type="ECO:0000256" key="1">
    <source>
        <dbReference type="SAM" id="SignalP"/>
    </source>
</evidence>
<dbReference type="EMBL" id="VRLW01000001">
    <property type="protein sequence ID" value="KAA1257941.1"/>
    <property type="molecule type" value="Genomic_DNA"/>
</dbReference>
<keyword evidence="3" id="KW-1185">Reference proteome</keyword>
<dbReference type="RefSeq" id="WP_235033150.1">
    <property type="nucleotide sequence ID" value="NZ_LWSK01000014.1"/>
</dbReference>
<proteinExistence type="predicted"/>
<comment type="caution">
    <text evidence="2">The sequence shown here is derived from an EMBL/GenBank/DDBJ whole genome shotgun (WGS) entry which is preliminary data.</text>
</comment>
<dbReference type="AlphaFoldDB" id="A0A5B1CCI2"/>
<organism evidence="2 3">
    <name type="scientific">Rubripirellula obstinata</name>
    <dbReference type="NCBI Taxonomy" id="406547"/>
    <lineage>
        <taxon>Bacteria</taxon>
        <taxon>Pseudomonadati</taxon>
        <taxon>Planctomycetota</taxon>
        <taxon>Planctomycetia</taxon>
        <taxon>Pirellulales</taxon>
        <taxon>Pirellulaceae</taxon>
        <taxon>Rubripirellula</taxon>
    </lineage>
</organism>
<dbReference type="PROSITE" id="PS51257">
    <property type="entry name" value="PROKAR_LIPOPROTEIN"/>
    <property type="match status" value="1"/>
</dbReference>
<evidence type="ECO:0000313" key="3">
    <source>
        <dbReference type="Proteomes" id="UP000322699"/>
    </source>
</evidence>
<name>A0A5B1CCI2_9BACT</name>
<gene>
    <name evidence="2" type="ORF">LF1_04320</name>
</gene>
<sequence precursor="true">MSRFKRFPMFLASLTLVFAACLSSDSGKAQAQGFGNFGFQPFGFYQPFGAQFGSAIRTPPYFATNPPVYYGARHSRPYGISPFAAPPVVGAGPGYRSRLSSGFMAPPTSSPMMSNPCIHTRAERPSDNQVVTKGEVQLNPFVDNVDRLAKK</sequence>
<dbReference type="Proteomes" id="UP000322699">
    <property type="component" value="Unassembled WGS sequence"/>
</dbReference>